<dbReference type="EMBL" id="JXTB01000064">
    <property type="protein sequence ID" value="PON68293.1"/>
    <property type="molecule type" value="Genomic_DNA"/>
</dbReference>
<organism evidence="1 2">
    <name type="scientific">Parasponia andersonii</name>
    <name type="common">Sponia andersonii</name>
    <dbReference type="NCBI Taxonomy" id="3476"/>
    <lineage>
        <taxon>Eukaryota</taxon>
        <taxon>Viridiplantae</taxon>
        <taxon>Streptophyta</taxon>
        <taxon>Embryophyta</taxon>
        <taxon>Tracheophyta</taxon>
        <taxon>Spermatophyta</taxon>
        <taxon>Magnoliopsida</taxon>
        <taxon>eudicotyledons</taxon>
        <taxon>Gunneridae</taxon>
        <taxon>Pentapetalae</taxon>
        <taxon>rosids</taxon>
        <taxon>fabids</taxon>
        <taxon>Rosales</taxon>
        <taxon>Cannabaceae</taxon>
        <taxon>Parasponia</taxon>
    </lineage>
</organism>
<accession>A0A2P5D4Q5</accession>
<dbReference type="Proteomes" id="UP000237105">
    <property type="component" value="Unassembled WGS sequence"/>
</dbReference>
<gene>
    <name evidence="1" type="ORF">PanWU01x14_096130</name>
</gene>
<proteinExistence type="predicted"/>
<evidence type="ECO:0000313" key="2">
    <source>
        <dbReference type="Proteomes" id="UP000237105"/>
    </source>
</evidence>
<protein>
    <submittedName>
        <fullName evidence="1">Uncharacterized protein</fullName>
    </submittedName>
</protein>
<sequence length="67" mass="7332">MTSPSALSFSLPSNHCQRAEAHRATFQPSSCHASSRRCFVDTPGSLHCLSRAIRRSPSPKNVVLSHK</sequence>
<reference evidence="2" key="1">
    <citation type="submission" date="2016-06" db="EMBL/GenBank/DDBJ databases">
        <title>Parallel loss of symbiosis genes in relatives of nitrogen-fixing non-legume Parasponia.</title>
        <authorList>
            <person name="Van Velzen R."/>
            <person name="Holmer R."/>
            <person name="Bu F."/>
            <person name="Rutten L."/>
            <person name="Van Zeijl A."/>
            <person name="Liu W."/>
            <person name="Santuari L."/>
            <person name="Cao Q."/>
            <person name="Sharma T."/>
            <person name="Shen D."/>
            <person name="Roswanjaya Y."/>
            <person name="Wardhani T."/>
            <person name="Kalhor M.S."/>
            <person name="Jansen J."/>
            <person name="Van den Hoogen J."/>
            <person name="Gungor B."/>
            <person name="Hartog M."/>
            <person name="Hontelez J."/>
            <person name="Verver J."/>
            <person name="Yang W.-C."/>
            <person name="Schijlen E."/>
            <person name="Repin R."/>
            <person name="Schilthuizen M."/>
            <person name="Schranz E."/>
            <person name="Heidstra R."/>
            <person name="Miyata K."/>
            <person name="Fedorova E."/>
            <person name="Kohlen W."/>
            <person name="Bisseling T."/>
            <person name="Smit S."/>
            <person name="Geurts R."/>
        </authorList>
    </citation>
    <scope>NUCLEOTIDE SEQUENCE [LARGE SCALE GENOMIC DNA]</scope>
    <source>
        <strain evidence="2">cv. WU1-14</strain>
    </source>
</reference>
<comment type="caution">
    <text evidence="1">The sequence shown here is derived from an EMBL/GenBank/DDBJ whole genome shotgun (WGS) entry which is preliminary data.</text>
</comment>
<keyword evidence="2" id="KW-1185">Reference proteome</keyword>
<evidence type="ECO:0000313" key="1">
    <source>
        <dbReference type="EMBL" id="PON68293.1"/>
    </source>
</evidence>
<feature type="non-terminal residue" evidence="1">
    <location>
        <position position="67"/>
    </location>
</feature>
<dbReference type="AlphaFoldDB" id="A0A2P5D4Q5"/>
<name>A0A2P5D4Q5_PARAD</name>